<reference evidence="1 2" key="1">
    <citation type="submission" date="2016-09" db="EMBL/GenBank/DDBJ databases">
        <title>Complete Genome Sequence of Methanosarcina thermophila MT-1.</title>
        <authorList>
            <person name="Kouzuma A."/>
        </authorList>
    </citation>
    <scope>NUCLEOTIDE SEQUENCE [LARGE SCALE GENOMIC DNA]</scope>
    <source>
        <strain evidence="1 2">MT-1</strain>
    </source>
</reference>
<name>A0A3G9CV11_METTE</name>
<gene>
    <name evidence="1" type="ORF">MESMT1_0691</name>
</gene>
<dbReference type="AlphaFoldDB" id="A0A3G9CV11"/>
<proteinExistence type="predicted"/>
<organism evidence="1 2">
    <name type="scientific">Methanosarcina thermophila</name>
    <dbReference type="NCBI Taxonomy" id="2210"/>
    <lineage>
        <taxon>Archaea</taxon>
        <taxon>Methanobacteriati</taxon>
        <taxon>Methanobacteriota</taxon>
        <taxon>Stenosarchaea group</taxon>
        <taxon>Methanomicrobia</taxon>
        <taxon>Methanosarcinales</taxon>
        <taxon>Methanosarcinaceae</taxon>
        <taxon>Methanosarcina</taxon>
    </lineage>
</organism>
<sequence length="74" mass="8633">MKIRLEMNRFTIHDHIFFDIFAPNNMIAGYCNFTEKNLIKCRLLKQKIPIKKMIVAGPKGFEPPAYGLRVHRSA</sequence>
<protein>
    <submittedName>
        <fullName evidence="1">DNA mismatch repair protein MutS</fullName>
    </submittedName>
</protein>
<dbReference type="Proteomes" id="UP000265557">
    <property type="component" value="Chromosome"/>
</dbReference>
<evidence type="ECO:0000313" key="2">
    <source>
        <dbReference type="Proteomes" id="UP000265557"/>
    </source>
</evidence>
<accession>A0A3G9CV11</accession>
<evidence type="ECO:0000313" key="1">
    <source>
        <dbReference type="EMBL" id="BAW28621.1"/>
    </source>
</evidence>
<dbReference type="EMBL" id="AP017646">
    <property type="protein sequence ID" value="BAW28621.1"/>
    <property type="molecule type" value="Genomic_DNA"/>
</dbReference>